<dbReference type="FunFam" id="3.20.20.450:FF:000001">
    <property type="entry name" value="Cyclic di-GMP phosphodiesterase yahA"/>
    <property type="match status" value="1"/>
</dbReference>
<dbReference type="PROSITE" id="PS50883">
    <property type="entry name" value="EAL"/>
    <property type="match status" value="1"/>
</dbReference>
<dbReference type="SUPFAM" id="SSF55073">
    <property type="entry name" value="Nucleotide cyclase"/>
    <property type="match status" value="1"/>
</dbReference>
<proteinExistence type="predicted"/>
<dbReference type="CDD" id="cd01948">
    <property type="entry name" value="EAL"/>
    <property type="match status" value="1"/>
</dbReference>
<feature type="transmembrane region" description="Helical" evidence="2">
    <location>
        <begin position="107"/>
        <end position="124"/>
    </location>
</feature>
<gene>
    <name evidence="5" type="ORF">AWH48_00750</name>
</gene>
<organism evidence="5 6">
    <name type="scientific">Domibacillus aminovorans</name>
    <dbReference type="NCBI Taxonomy" id="29332"/>
    <lineage>
        <taxon>Bacteria</taxon>
        <taxon>Bacillati</taxon>
        <taxon>Bacillota</taxon>
        <taxon>Bacilli</taxon>
        <taxon>Bacillales</taxon>
        <taxon>Bacillaceae</taxon>
        <taxon>Domibacillus</taxon>
    </lineage>
</organism>
<evidence type="ECO:0000313" key="5">
    <source>
        <dbReference type="EMBL" id="OAH59667.1"/>
    </source>
</evidence>
<dbReference type="FunFam" id="3.30.70.270:FF:000001">
    <property type="entry name" value="Diguanylate cyclase domain protein"/>
    <property type="match status" value="1"/>
</dbReference>
<dbReference type="InterPro" id="IPR035919">
    <property type="entry name" value="EAL_sf"/>
</dbReference>
<dbReference type="PANTHER" id="PTHR44757:SF2">
    <property type="entry name" value="BIOFILM ARCHITECTURE MAINTENANCE PROTEIN MBAA"/>
    <property type="match status" value="1"/>
</dbReference>
<evidence type="ECO:0000256" key="2">
    <source>
        <dbReference type="SAM" id="Phobius"/>
    </source>
</evidence>
<keyword evidence="2" id="KW-0812">Transmembrane</keyword>
<dbReference type="Gene3D" id="3.20.20.450">
    <property type="entry name" value="EAL domain"/>
    <property type="match status" value="1"/>
</dbReference>
<dbReference type="SMART" id="SM00267">
    <property type="entry name" value="GGDEF"/>
    <property type="match status" value="1"/>
</dbReference>
<dbReference type="InterPro" id="IPR029787">
    <property type="entry name" value="Nucleotide_cyclase"/>
</dbReference>
<evidence type="ECO:0000259" key="4">
    <source>
        <dbReference type="PROSITE" id="PS50887"/>
    </source>
</evidence>
<evidence type="ECO:0008006" key="7">
    <source>
        <dbReference type="Google" id="ProtNLM"/>
    </source>
</evidence>
<evidence type="ECO:0000313" key="6">
    <source>
        <dbReference type="Proteomes" id="UP000077271"/>
    </source>
</evidence>
<dbReference type="AlphaFoldDB" id="A0A177L2W2"/>
<dbReference type="PROSITE" id="PS50887">
    <property type="entry name" value="GGDEF"/>
    <property type="match status" value="1"/>
</dbReference>
<feature type="domain" description="GGDEF" evidence="4">
    <location>
        <begin position="387"/>
        <end position="519"/>
    </location>
</feature>
<feature type="domain" description="EAL" evidence="3">
    <location>
        <begin position="527"/>
        <end position="778"/>
    </location>
</feature>
<feature type="transmembrane region" description="Helical" evidence="2">
    <location>
        <begin position="275"/>
        <end position="293"/>
    </location>
</feature>
<dbReference type="SUPFAM" id="SSF141868">
    <property type="entry name" value="EAL domain-like"/>
    <property type="match status" value="1"/>
</dbReference>
<dbReference type="SMART" id="SM00052">
    <property type="entry name" value="EAL"/>
    <property type="match status" value="1"/>
</dbReference>
<dbReference type="InterPro" id="IPR052155">
    <property type="entry name" value="Biofilm_reg_signaling"/>
</dbReference>
<feature type="transmembrane region" description="Helical" evidence="2">
    <location>
        <begin position="174"/>
        <end position="194"/>
    </location>
</feature>
<protein>
    <recommendedName>
        <fullName evidence="7">Diguanylate cyclase</fullName>
    </recommendedName>
</protein>
<dbReference type="NCBIfam" id="TIGR00254">
    <property type="entry name" value="GGDEF"/>
    <property type="match status" value="1"/>
</dbReference>
<dbReference type="InterPro" id="IPR043128">
    <property type="entry name" value="Rev_trsase/Diguanyl_cyclase"/>
</dbReference>
<keyword evidence="2" id="KW-0472">Membrane</keyword>
<dbReference type="Pfam" id="PF00990">
    <property type="entry name" value="GGDEF"/>
    <property type="match status" value="1"/>
</dbReference>
<dbReference type="Gene3D" id="3.30.70.270">
    <property type="match status" value="1"/>
</dbReference>
<comment type="caution">
    <text evidence="5">The sequence shown here is derived from an EMBL/GenBank/DDBJ whole genome shotgun (WGS) entry which is preliminary data.</text>
</comment>
<feature type="transmembrane region" description="Helical" evidence="2">
    <location>
        <begin position="136"/>
        <end position="154"/>
    </location>
</feature>
<name>A0A177L2W2_9BACI</name>
<feature type="transmembrane region" description="Helical" evidence="2">
    <location>
        <begin position="201"/>
        <end position="222"/>
    </location>
</feature>
<dbReference type="PANTHER" id="PTHR44757">
    <property type="entry name" value="DIGUANYLATE CYCLASE DGCP"/>
    <property type="match status" value="1"/>
</dbReference>
<feature type="transmembrane region" description="Helical" evidence="2">
    <location>
        <begin position="234"/>
        <end position="254"/>
    </location>
</feature>
<keyword evidence="1" id="KW-0175">Coiled coil</keyword>
<feature type="transmembrane region" description="Helical" evidence="2">
    <location>
        <begin position="9"/>
        <end position="27"/>
    </location>
</feature>
<dbReference type="Pfam" id="PF00563">
    <property type="entry name" value="EAL"/>
    <property type="match status" value="1"/>
</dbReference>
<dbReference type="EMBL" id="LQWZ01000001">
    <property type="protein sequence ID" value="OAH59667.1"/>
    <property type="molecule type" value="Genomic_DNA"/>
</dbReference>
<dbReference type="InterPro" id="IPR001633">
    <property type="entry name" value="EAL_dom"/>
</dbReference>
<keyword evidence="2" id="KW-1133">Transmembrane helix</keyword>
<feature type="transmembrane region" description="Helical" evidence="2">
    <location>
        <begin position="39"/>
        <end position="57"/>
    </location>
</feature>
<dbReference type="Proteomes" id="UP000077271">
    <property type="component" value="Unassembled WGS sequence"/>
</dbReference>
<evidence type="ECO:0000256" key="1">
    <source>
        <dbReference type="SAM" id="Coils"/>
    </source>
</evidence>
<reference evidence="5 6" key="1">
    <citation type="submission" date="2016-01" db="EMBL/GenBank/DDBJ databases">
        <title>Investigation of taxonomic status of Bacillus aminovorans.</title>
        <authorList>
            <person name="Verma A."/>
            <person name="Pal Y."/>
            <person name="Krishnamurthi S."/>
        </authorList>
    </citation>
    <scope>NUCLEOTIDE SEQUENCE [LARGE SCALE GENOMIC DNA]</scope>
    <source>
        <strain evidence="5 6">DSM 4337</strain>
    </source>
</reference>
<dbReference type="CDD" id="cd01949">
    <property type="entry name" value="GGDEF"/>
    <property type="match status" value="1"/>
</dbReference>
<dbReference type="RefSeq" id="WP_063974276.1">
    <property type="nucleotide sequence ID" value="NZ_LQWZ01000001.1"/>
</dbReference>
<evidence type="ECO:0000259" key="3">
    <source>
        <dbReference type="PROSITE" id="PS50883"/>
    </source>
</evidence>
<accession>A0A177L2W2</accession>
<dbReference type="InterPro" id="IPR000160">
    <property type="entry name" value="GGDEF_dom"/>
</dbReference>
<feature type="coiled-coil region" evidence="1">
    <location>
        <begin position="318"/>
        <end position="356"/>
    </location>
</feature>
<sequence>MTTLLRQPVMVFIIAIIMLSYIWIYFFQNDEIIRETGVFALQLIGVSVSFIWVYQTYDSLKKEKDKESNFWLLIGIGMVPYGVAWLISGYYHLLLRTNAPYPGFDDYLWILAYLIWIIALIYKLKLVLKKTEITRFIFDISIFMIVIISLIWELLLSNVFLNLSGNFLTDAIGIAYPVIDLTLLFVTILLYFTTRNNVRKTIFTFISIGFTFQIIADFIYVYQSLNGSYIIGGWINPLWNLTLLLKGAAGLYILHIKKSSIHEEGYFTKIKHHDILSYILLLSFLIYMFCYSFDHFVFIEYAFFTVIFMVITRQVIVLFQKETALEELNALSKSLEKQVENKTQELQNALNKVNKMAKYDNLTGLPNRYMLNECLDETIERCKQNNKELAIMFLDLDRFKIVNDTMGHHTGDLLLIEVSKRLRRSVREDDIVARQGGDEFIILLEDIDKDSVAQVAQRIIDEFVPPFTLNNKEFFTTTSIGISIFPNDGQNQVDIIKSADKAMYLAKERGKNNYQFYRVVSDTVNRKMMLEEGLRRAIEESELYLHYQPQIDLKTSEMVGIEALLRWDHPELGKVSPNEFIPIAEETGLIIPIGEWVLRAACKQNKTWQVEGYPPIKVAVNVSTYQLRSRDFLEYVKQVLQETGLQPEFLELEITESLMQNLMETRIIINKLKKIGVNIAIDDFGTGYSSLSVLNHLPIDVIKIDRTFINDMLTNSNTSALVKTMIEMGKNLNIKLVAEGIESEEQRIVLKDLKCQIGQGYLFSLPIPVEEMEKLLNM</sequence>
<feature type="transmembrane region" description="Helical" evidence="2">
    <location>
        <begin position="69"/>
        <end position="87"/>
    </location>
</feature>
<dbReference type="OrthoDB" id="9759607at2"/>